<protein>
    <submittedName>
        <fullName evidence="1">Uncharacterized protein</fullName>
    </submittedName>
</protein>
<evidence type="ECO:0000313" key="1">
    <source>
        <dbReference type="EMBL" id="POI27301.1"/>
    </source>
</evidence>
<gene>
    <name evidence="1" type="ORF">CIB84_008949</name>
</gene>
<name>A0A2P4ST75_BAMTH</name>
<evidence type="ECO:0000313" key="2">
    <source>
        <dbReference type="Proteomes" id="UP000237246"/>
    </source>
</evidence>
<proteinExistence type="predicted"/>
<reference evidence="1 2" key="1">
    <citation type="submission" date="2018-01" db="EMBL/GenBank/DDBJ databases">
        <title>Comparison of the Chinese Bamboo Partridge and Red Junglefowl genome sequences highlights the importance of demography in genome evolution.</title>
        <authorList>
            <person name="Tiley G.P."/>
            <person name="Kimball R.T."/>
            <person name="Braun E.L."/>
            <person name="Burleigh J.G."/>
        </authorList>
    </citation>
    <scope>NUCLEOTIDE SEQUENCE [LARGE SCALE GENOMIC DNA]</scope>
    <source>
        <strain evidence="1">RTK389</strain>
        <tissue evidence="1">Blood</tissue>
    </source>
</reference>
<accession>A0A2P4ST75</accession>
<keyword evidence="2" id="KW-1185">Reference proteome</keyword>
<comment type="caution">
    <text evidence="1">The sequence shown here is derived from an EMBL/GenBank/DDBJ whole genome shotgun (WGS) entry which is preliminary data.</text>
</comment>
<dbReference type="EMBL" id="PPHD01024475">
    <property type="protein sequence ID" value="POI27301.1"/>
    <property type="molecule type" value="Genomic_DNA"/>
</dbReference>
<dbReference type="Proteomes" id="UP000237246">
    <property type="component" value="Unassembled WGS sequence"/>
</dbReference>
<sequence>MGAAGASGTSVRL</sequence>
<organism evidence="1 2">
    <name type="scientific">Bambusicola thoracicus</name>
    <name type="common">Chinese bamboo-partridge</name>
    <name type="synonym">Perdix thoracica</name>
    <dbReference type="NCBI Taxonomy" id="9083"/>
    <lineage>
        <taxon>Eukaryota</taxon>
        <taxon>Metazoa</taxon>
        <taxon>Chordata</taxon>
        <taxon>Craniata</taxon>
        <taxon>Vertebrata</taxon>
        <taxon>Euteleostomi</taxon>
        <taxon>Archelosauria</taxon>
        <taxon>Archosauria</taxon>
        <taxon>Dinosauria</taxon>
        <taxon>Saurischia</taxon>
        <taxon>Theropoda</taxon>
        <taxon>Coelurosauria</taxon>
        <taxon>Aves</taxon>
        <taxon>Neognathae</taxon>
        <taxon>Galloanserae</taxon>
        <taxon>Galliformes</taxon>
        <taxon>Phasianidae</taxon>
        <taxon>Perdicinae</taxon>
        <taxon>Bambusicola</taxon>
    </lineage>
</organism>